<feature type="non-terminal residue" evidence="2">
    <location>
        <position position="1"/>
    </location>
</feature>
<feature type="domain" description="KAP NTPase" evidence="1">
    <location>
        <begin position="278"/>
        <end position="662"/>
    </location>
</feature>
<evidence type="ECO:0000259" key="1">
    <source>
        <dbReference type="Pfam" id="PF07693"/>
    </source>
</evidence>
<comment type="caution">
    <text evidence="2">The sequence shown here is derived from an EMBL/GenBank/DDBJ whole genome shotgun (WGS) entry which is preliminary data.</text>
</comment>
<dbReference type="Gene3D" id="3.40.50.300">
    <property type="entry name" value="P-loop containing nucleotide triphosphate hydrolases"/>
    <property type="match status" value="1"/>
</dbReference>
<organism evidence="2 3">
    <name type="scientific">Enterobacter agglomerans</name>
    <name type="common">Erwinia herbicola</name>
    <name type="synonym">Pantoea agglomerans</name>
    <dbReference type="NCBI Taxonomy" id="549"/>
    <lineage>
        <taxon>Bacteria</taxon>
        <taxon>Pseudomonadati</taxon>
        <taxon>Pseudomonadota</taxon>
        <taxon>Gammaproteobacteria</taxon>
        <taxon>Enterobacterales</taxon>
        <taxon>Erwiniaceae</taxon>
        <taxon>Pantoea</taxon>
        <taxon>Pantoea agglomerans group</taxon>
    </lineage>
</organism>
<dbReference type="AlphaFoldDB" id="A0A7X2SVV7"/>
<dbReference type="PANTHER" id="PTHR22674">
    <property type="entry name" value="NTPASE, KAP FAMILY P-LOOP DOMAIN-CONTAINING 1"/>
    <property type="match status" value="1"/>
</dbReference>
<dbReference type="PANTHER" id="PTHR22674:SF6">
    <property type="entry name" value="NTPASE KAP FAMILY P-LOOP DOMAIN-CONTAINING PROTEIN 1"/>
    <property type="match status" value="1"/>
</dbReference>
<reference evidence="2 3" key="1">
    <citation type="submission" date="2019-11" db="EMBL/GenBank/DDBJ databases">
        <title>Draft Genome Sequence of Plant Growth-Promoting Rhizosphere-Associated Bacteria.</title>
        <authorList>
            <person name="Vasilyev I.Y."/>
            <person name="Radchenko V."/>
            <person name="Ilnitskaya E.V."/>
        </authorList>
    </citation>
    <scope>NUCLEOTIDE SEQUENCE [LARGE SCALE GENOMIC DNA]</scope>
    <source>
        <strain evidence="2 3">VRA_MhP_f</strain>
    </source>
</reference>
<dbReference type="Proteomes" id="UP000461948">
    <property type="component" value="Unassembled WGS sequence"/>
</dbReference>
<evidence type="ECO:0000313" key="2">
    <source>
        <dbReference type="EMBL" id="MSE15977.1"/>
    </source>
</evidence>
<dbReference type="InterPro" id="IPR052754">
    <property type="entry name" value="NTPase_KAP_P-loop"/>
</dbReference>
<proteinExistence type="predicted"/>
<evidence type="ECO:0000313" key="3">
    <source>
        <dbReference type="Proteomes" id="UP000461948"/>
    </source>
</evidence>
<dbReference type="InterPro" id="IPR027417">
    <property type="entry name" value="P-loop_NTPase"/>
</dbReference>
<dbReference type="SUPFAM" id="SSF52540">
    <property type="entry name" value="P-loop containing nucleoside triphosphate hydrolases"/>
    <property type="match status" value="1"/>
</dbReference>
<protein>
    <recommendedName>
        <fullName evidence="1">KAP NTPase domain-containing protein</fullName>
    </recommendedName>
</protein>
<gene>
    <name evidence="2" type="ORF">GKC49_12890</name>
</gene>
<name>A0A7X2SVV7_ENTAG</name>
<sequence>NSIQNLSLNLNLVIILDGYSTKKKLLKELTTPSFNAVKKCIISSVAYPEAQQIAGEITFLYSMPDAFTDGVLNKTEVISINGVDPNLLNEQEIQDNIARWIIKNIYNKSTSKVVIICKSHSIAVSLTMALNSSAKEEVAVTISSHDAMVTDKINKFQRSDKLDIAVTINMYHFLSNIKISDVVLLRKLPSEDAFSKALINCTLPKAAAPKIWDFSYNRKYFFEEMGAFRTENLNLRISDSKNRRKLINPLDDRPATIDMLGRIEIVDLIENILTKGERGNLNLALLGNWGIGKSSVLTMLQKNTLEKRELKFINYNAWHEEHSNAVLASIANQIIDELYESKNIFQQLLLNLKSRLLSAKDNLKIELLILLPISFIVAYLTVNNFKLTTASTLMTAALFGTALTSAISLIKTYFENPIAKKIRDIIKRKKFSDHIGLGQTIRHHLSYLFISDATSFTRCLSSKFSESGVKTKYIITIDDLDRCSDGKIIDTVSALQLISTIQNVNIILAIDYNSIAKAFTLKWKEQDNTLTDEQATIKSRIYLGKIFQASVAIDTPSRNNINNFIHKSLYKGVKKSVTVSTTDEKEQEIEFNDITDVIVQDIIPTCPDELKFFEENEEKEAEPDEYLEENHDEYEIFVECAQVFRIGNPRTLIRLHNTITFIKGLDPSIMQNDAEIAMHIFLSFWYETWCSQSESNKVAMETELHTRTQDSQDKFIVLAQKLEIHKFSSAELQLMLKNVIRVSLPFCKIPTPFPIE</sequence>
<accession>A0A7X2SVV7</accession>
<dbReference type="Pfam" id="PF07693">
    <property type="entry name" value="KAP_NTPase"/>
    <property type="match status" value="1"/>
</dbReference>
<dbReference type="EMBL" id="WKLC01000528">
    <property type="protein sequence ID" value="MSE15977.1"/>
    <property type="molecule type" value="Genomic_DNA"/>
</dbReference>
<dbReference type="InterPro" id="IPR011646">
    <property type="entry name" value="KAP_P-loop"/>
</dbReference>